<name>D4BDJ9_9ENTR</name>
<dbReference type="EMBL" id="ABWL02000009">
    <property type="protein sequence ID" value="EFE08048.1"/>
    <property type="molecule type" value="Genomic_DNA"/>
</dbReference>
<organism evidence="1 2">
    <name type="scientific">Citrobacter youngae ATCC 29220</name>
    <dbReference type="NCBI Taxonomy" id="500640"/>
    <lineage>
        <taxon>Bacteria</taxon>
        <taxon>Pseudomonadati</taxon>
        <taxon>Pseudomonadota</taxon>
        <taxon>Gammaproteobacteria</taxon>
        <taxon>Enterobacterales</taxon>
        <taxon>Enterobacteriaceae</taxon>
        <taxon>Citrobacter</taxon>
        <taxon>Citrobacter freundii complex</taxon>
    </lineage>
</organism>
<evidence type="ECO:0000313" key="1">
    <source>
        <dbReference type="EMBL" id="EFE08048.1"/>
    </source>
</evidence>
<gene>
    <name evidence="1" type="ORF">CIT292_08566</name>
</gene>
<dbReference type="HOGENOM" id="CLU_3287092_0_0_6"/>
<proteinExistence type="predicted"/>
<sequence>MAVLNSLFKLRTRSHLITALRFSMLNNAYFPPYNADTFIP</sequence>
<dbReference type="AlphaFoldDB" id="D4BDJ9"/>
<evidence type="ECO:0000313" key="2">
    <source>
        <dbReference type="Proteomes" id="UP000003880"/>
    </source>
</evidence>
<comment type="caution">
    <text evidence="1">The sequence shown here is derived from an EMBL/GenBank/DDBJ whole genome shotgun (WGS) entry which is preliminary data.</text>
</comment>
<reference evidence="1 2" key="1">
    <citation type="submission" date="2010-02" db="EMBL/GenBank/DDBJ databases">
        <authorList>
            <person name="Weinstock G."/>
            <person name="Sodergren E."/>
            <person name="Clifton S."/>
            <person name="Fulton L."/>
            <person name="Fulton B."/>
            <person name="Courtney L."/>
            <person name="Fronick C."/>
            <person name="Harrison M."/>
            <person name="Strong C."/>
            <person name="Farmer C."/>
            <person name="Delahaunty K."/>
            <person name="Markovic C."/>
            <person name="Hall O."/>
            <person name="Minx P."/>
            <person name="Tomlinson C."/>
            <person name="Mitreva M."/>
            <person name="Nelson J."/>
            <person name="Hou S."/>
            <person name="Wollam A."/>
            <person name="Pepin K.H."/>
            <person name="Johnson M."/>
            <person name="Bhonagiri V."/>
            <person name="Zhang X."/>
            <person name="Suruliraj S."/>
            <person name="Warren W."/>
            <person name="Chinwalla A."/>
            <person name="Mardis E.R."/>
            <person name="Wilson R.K."/>
        </authorList>
    </citation>
    <scope>NUCLEOTIDE SEQUENCE [LARGE SCALE GENOMIC DNA]</scope>
    <source>
        <strain evidence="1 2">ATCC 29220</strain>
    </source>
</reference>
<protein>
    <submittedName>
        <fullName evidence="1">Uncharacterized protein</fullName>
    </submittedName>
</protein>
<accession>D4BDJ9</accession>
<dbReference type="Proteomes" id="UP000003880">
    <property type="component" value="Unassembled WGS sequence"/>
</dbReference>